<gene>
    <name evidence="1" type="ORF">HC235_09360</name>
</gene>
<dbReference type="PIRSF" id="PIRSF024492">
    <property type="entry name" value="UCP024492"/>
    <property type="match status" value="1"/>
</dbReference>
<name>A0A7L4PDZ5_9CREN</name>
<dbReference type="Proteomes" id="UP000554766">
    <property type="component" value="Unassembled WGS sequence"/>
</dbReference>
<dbReference type="EMBL" id="JAAVJF010000004">
    <property type="protein sequence ID" value="NYR16130.1"/>
    <property type="molecule type" value="Genomic_DNA"/>
</dbReference>
<evidence type="ECO:0000313" key="2">
    <source>
        <dbReference type="Proteomes" id="UP000554766"/>
    </source>
</evidence>
<dbReference type="PANTHER" id="PTHR39337">
    <property type="entry name" value="BLR5642 PROTEIN"/>
    <property type="match status" value="1"/>
</dbReference>
<accession>A0A7L4PDZ5</accession>
<dbReference type="InterPro" id="IPR007438">
    <property type="entry name" value="DUF488"/>
</dbReference>
<dbReference type="Pfam" id="PF04343">
    <property type="entry name" value="DUF488"/>
    <property type="match status" value="1"/>
</dbReference>
<dbReference type="AlphaFoldDB" id="A0A7L4PDZ5"/>
<organism evidence="1 2">
    <name type="scientific">Pyrobaculum arsenaticum</name>
    <dbReference type="NCBI Taxonomy" id="121277"/>
    <lineage>
        <taxon>Archaea</taxon>
        <taxon>Thermoproteota</taxon>
        <taxon>Thermoprotei</taxon>
        <taxon>Thermoproteales</taxon>
        <taxon>Thermoproteaceae</taxon>
        <taxon>Pyrobaculum</taxon>
    </lineage>
</organism>
<dbReference type="GeneID" id="5055562"/>
<proteinExistence type="predicted"/>
<sequence length="162" mass="18631">MARLVYTIGYSGYRPEAFLNKLREKEVKVVVDVRRYPRSKIPFYTAESLKTTLQGAGITYTWLGELGALGIKGPGAGCSTSPTFDAYVWRLRNHVPAVLQLQQLEELAYRSVVAILCREENWRHCHRQFIADYLTKRGFAVIHIRRHIEEAHEKTDCYDTIG</sequence>
<dbReference type="RefSeq" id="WP_011901715.1">
    <property type="nucleotide sequence ID" value="NZ_JAAVJF010000004.1"/>
</dbReference>
<dbReference type="InterPro" id="IPR014519">
    <property type="entry name" value="UCP024492"/>
</dbReference>
<dbReference type="OMA" id="RHNPQFN"/>
<evidence type="ECO:0000313" key="1">
    <source>
        <dbReference type="EMBL" id="NYR16130.1"/>
    </source>
</evidence>
<keyword evidence="2" id="KW-1185">Reference proteome</keyword>
<reference evidence="1 2" key="1">
    <citation type="journal article" date="2020" name="Nat. Commun.">
        <title>The structures of two archaeal type IV pili illuminate evolutionary relationships.</title>
        <authorList>
            <person name="Wang F."/>
            <person name="Baquero D.P."/>
            <person name="Su Z."/>
            <person name="Beltran L.C."/>
            <person name="Prangishvili D."/>
            <person name="Krupovic M."/>
            <person name="Egelman E.H."/>
        </authorList>
    </citation>
    <scope>NUCLEOTIDE SEQUENCE [LARGE SCALE GENOMIC DNA]</scope>
    <source>
        <strain evidence="1 2">2GA</strain>
    </source>
</reference>
<dbReference type="PANTHER" id="PTHR39337:SF1">
    <property type="entry name" value="BLR5642 PROTEIN"/>
    <property type="match status" value="1"/>
</dbReference>
<protein>
    <submittedName>
        <fullName evidence="1">DUF488 family protein</fullName>
    </submittedName>
</protein>
<comment type="caution">
    <text evidence="1">The sequence shown here is derived from an EMBL/GenBank/DDBJ whole genome shotgun (WGS) entry which is preliminary data.</text>
</comment>